<reference evidence="7 8" key="1">
    <citation type="journal article" date="2015" name="Genome Announc.">
        <title>Complete Genome Sequence of Methylobacterium aquaticum Strain 22A, Isolated from Racomitrium japonicum Moss.</title>
        <authorList>
            <person name="Tani A."/>
            <person name="Ogura Y."/>
            <person name="Hayashi T."/>
            <person name="Kimbara K."/>
        </authorList>
    </citation>
    <scope>NUCLEOTIDE SEQUENCE [LARGE SCALE GENOMIC DNA]</scope>
    <source>
        <strain evidence="7 8">MA-22A</strain>
    </source>
</reference>
<evidence type="ECO:0000313" key="8">
    <source>
        <dbReference type="Proteomes" id="UP000061432"/>
    </source>
</evidence>
<dbReference type="InterPro" id="IPR004360">
    <property type="entry name" value="Glyas_Fos-R_dOase_dom"/>
</dbReference>
<dbReference type="PANTHER" id="PTHR11959:SF1">
    <property type="entry name" value="4-HYDROXYPHENYLPYRUVATE DIOXYGENASE"/>
    <property type="match status" value="1"/>
</dbReference>
<dbReference type="PIRSF" id="PIRSF009283">
    <property type="entry name" value="HPP_dOase"/>
    <property type="match status" value="1"/>
</dbReference>
<dbReference type="KEGG" id="maqu:Maq22A_c01290"/>
<keyword evidence="2 5" id="KW-0479">Metal-binding</keyword>
<keyword evidence="7" id="KW-0560">Oxidoreductase</keyword>
<keyword evidence="4 5" id="KW-0408">Iron</keyword>
<dbReference type="InterPro" id="IPR041735">
    <property type="entry name" value="4OHPhenylPyrv_dOase_C"/>
</dbReference>
<feature type="domain" description="VOC" evidence="6">
    <location>
        <begin position="23"/>
        <end position="140"/>
    </location>
</feature>
<protein>
    <submittedName>
        <fullName evidence="7">4-hydroxyphenylpyruvate dioxygenase</fullName>
    </submittedName>
</protein>
<dbReference type="SUPFAM" id="SSF54593">
    <property type="entry name" value="Glyoxalase/Bleomycin resistance protein/Dihydroxybiphenyl dioxygenase"/>
    <property type="match status" value="1"/>
</dbReference>
<dbReference type="GO" id="GO:0003868">
    <property type="term" value="F:4-hydroxyphenylpyruvate dioxygenase activity"/>
    <property type="evidence" value="ECO:0007669"/>
    <property type="project" value="InterPro"/>
</dbReference>
<feature type="binding site" evidence="5">
    <location>
        <position position="250"/>
    </location>
    <ligand>
        <name>Fe cation</name>
        <dbReference type="ChEBI" id="CHEBI:24875"/>
    </ligand>
</feature>
<dbReference type="InterPro" id="IPR041736">
    <property type="entry name" value="4OHPhenylPyrv_dOase_N"/>
</dbReference>
<dbReference type="FunFam" id="3.10.180.10:FF:000018">
    <property type="entry name" value="4-hydroxyphenylpyruvate dioxygenase"/>
    <property type="match status" value="1"/>
</dbReference>
<evidence type="ECO:0000256" key="3">
    <source>
        <dbReference type="ARBA" id="ARBA00022737"/>
    </source>
</evidence>
<dbReference type="RefSeq" id="WP_060845389.1">
    <property type="nucleotide sequence ID" value="NZ_AP014704.1"/>
</dbReference>
<dbReference type="Proteomes" id="UP000061432">
    <property type="component" value="Chromosome"/>
</dbReference>
<dbReference type="Gene3D" id="3.10.180.10">
    <property type="entry name" value="2,3-Dihydroxybiphenyl 1,2-Dioxygenase, domain 1"/>
    <property type="match status" value="2"/>
</dbReference>
<dbReference type="InterPro" id="IPR005956">
    <property type="entry name" value="4OHPhenylPyrv_dOase"/>
</dbReference>
<dbReference type="CDD" id="cd07250">
    <property type="entry name" value="HPPD_C_like"/>
    <property type="match status" value="1"/>
</dbReference>
<organism evidence="7 8">
    <name type="scientific">Methylobacterium aquaticum</name>
    <dbReference type="NCBI Taxonomy" id="270351"/>
    <lineage>
        <taxon>Bacteria</taxon>
        <taxon>Pseudomonadati</taxon>
        <taxon>Pseudomonadota</taxon>
        <taxon>Alphaproteobacteria</taxon>
        <taxon>Hyphomicrobiales</taxon>
        <taxon>Methylobacteriaceae</taxon>
        <taxon>Methylobacterium</taxon>
    </lineage>
</organism>
<keyword evidence="3" id="KW-0677">Repeat</keyword>
<dbReference type="GO" id="GO:0006572">
    <property type="term" value="P:L-tyrosine catabolic process"/>
    <property type="evidence" value="ECO:0007669"/>
    <property type="project" value="TreeGrafter"/>
</dbReference>
<evidence type="ECO:0000259" key="6">
    <source>
        <dbReference type="PROSITE" id="PS51819"/>
    </source>
</evidence>
<keyword evidence="7" id="KW-0223">Dioxygenase</keyword>
<evidence type="ECO:0000256" key="2">
    <source>
        <dbReference type="ARBA" id="ARBA00022723"/>
    </source>
</evidence>
<evidence type="ECO:0000256" key="5">
    <source>
        <dbReference type="PIRSR" id="PIRSR009283-1"/>
    </source>
</evidence>
<proteinExistence type="inferred from homology"/>
<dbReference type="NCBIfam" id="TIGR01263">
    <property type="entry name" value="4HPPD"/>
    <property type="match status" value="1"/>
</dbReference>
<dbReference type="STRING" id="270351.Maq22A_c01290"/>
<dbReference type="PANTHER" id="PTHR11959">
    <property type="entry name" value="4-HYDROXYPHENYLPYRUVATE DIOXYGENASE"/>
    <property type="match status" value="1"/>
</dbReference>
<evidence type="ECO:0000313" key="7">
    <source>
        <dbReference type="EMBL" id="BAQ43759.1"/>
    </source>
</evidence>
<dbReference type="PATRIC" id="fig|270351.10.peg.259"/>
<accession>A0A0C6FFJ5</accession>
<dbReference type="GO" id="GO:0046872">
    <property type="term" value="F:metal ion binding"/>
    <property type="evidence" value="ECO:0007669"/>
    <property type="project" value="UniProtKB-KW"/>
</dbReference>
<comment type="similarity">
    <text evidence="1">Belongs to the 4HPPD family.</text>
</comment>
<name>A0A0C6FFJ5_9HYPH</name>
<dbReference type="InterPro" id="IPR029068">
    <property type="entry name" value="Glyas_Bleomycin-R_OHBP_Dase"/>
</dbReference>
<dbReference type="Pfam" id="PF14696">
    <property type="entry name" value="Glyoxalase_5"/>
    <property type="match status" value="1"/>
</dbReference>
<dbReference type="Pfam" id="PF00903">
    <property type="entry name" value="Glyoxalase"/>
    <property type="match status" value="1"/>
</dbReference>
<dbReference type="InterPro" id="IPR037523">
    <property type="entry name" value="VOC_core"/>
</dbReference>
<evidence type="ECO:0000256" key="4">
    <source>
        <dbReference type="ARBA" id="ARBA00023004"/>
    </source>
</evidence>
<dbReference type="EMBL" id="AP014704">
    <property type="protein sequence ID" value="BAQ43759.1"/>
    <property type="molecule type" value="Genomic_DNA"/>
</dbReference>
<comment type="cofactor">
    <cofactor evidence="5">
        <name>Fe cation</name>
        <dbReference type="ChEBI" id="CHEBI:24875"/>
    </cofactor>
    <text evidence="5">Binds 1 Fe cation per subunit.</text>
</comment>
<feature type="binding site" evidence="5">
    <location>
        <position position="334"/>
    </location>
    <ligand>
        <name>Fe cation</name>
        <dbReference type="ChEBI" id="CHEBI:24875"/>
    </ligand>
</feature>
<dbReference type="AlphaFoldDB" id="A0A0C6FFJ5"/>
<dbReference type="PROSITE" id="PS51819">
    <property type="entry name" value="VOC"/>
    <property type="match status" value="2"/>
</dbReference>
<evidence type="ECO:0000256" key="1">
    <source>
        <dbReference type="ARBA" id="ARBA00005877"/>
    </source>
</evidence>
<gene>
    <name evidence="7" type="ORF">Maq22A_c01290</name>
</gene>
<feature type="binding site" evidence="5">
    <location>
        <position position="172"/>
    </location>
    <ligand>
        <name>Fe cation</name>
        <dbReference type="ChEBI" id="CHEBI:24875"/>
    </ligand>
</feature>
<reference evidence="8" key="2">
    <citation type="submission" date="2015-01" db="EMBL/GenBank/DDBJ databases">
        <title>Complete genome sequence of Methylobacterium aquaticum strain 22A.</title>
        <authorList>
            <person name="Tani A."/>
            <person name="Ogura Y."/>
            <person name="Hayashi T."/>
        </authorList>
    </citation>
    <scope>NUCLEOTIDE SEQUENCE [LARGE SCALE GENOMIC DNA]</scope>
    <source>
        <strain evidence="8">MA-22A</strain>
    </source>
</reference>
<sequence>MGPYPHDAPAAQVTAANPMGTDGFEFVEYAHPEPQALHDLFRAMGFAAVARHRTKAITVYRQGDVNYLVNEEPGSHGHLFVAAHGPCAPSMAFRVVDAKAAYERALAHGAEPADPAEGSKTLDVPAIKGIGGSLLYFVETYGRKGSPYEAEFDWLDARDPRPEGLGLFYLDHLTHNVHRGRMGVWAGFYEKIFNFRQIRYFDIAGKQTGLFSKALTSPDGKIRIPINESADEKSQIEEYLHAYNGEGIQHIACGCRDIYATIEALRAGGVAFMPAPPSVYYRRVEKRLPGHGEPLERMERNGILIDGEGVVEGGMTKILLQLFSANAIGPIFFEFIQRKGDDGFGEGNFKALFESIEEDQIRRGVLADHGPRDAAA</sequence>
<feature type="domain" description="VOC" evidence="6">
    <location>
        <begin position="169"/>
        <end position="300"/>
    </location>
</feature>
<keyword evidence="7" id="KW-0670">Pyruvate</keyword>
<dbReference type="OrthoDB" id="9780241at2"/>
<dbReference type="FunFam" id="3.10.180.10:FF:000007">
    <property type="entry name" value="4-hydroxyphenylpyruvate dioxygenase"/>
    <property type="match status" value="1"/>
</dbReference>
<dbReference type="CDD" id="cd08342">
    <property type="entry name" value="HPPD_N_like"/>
    <property type="match status" value="1"/>
</dbReference>